<evidence type="ECO:0000256" key="9">
    <source>
        <dbReference type="SAM" id="MobiDB-lite"/>
    </source>
</evidence>
<evidence type="ECO:0000256" key="8">
    <source>
        <dbReference type="ARBA" id="ARBA00023049"/>
    </source>
</evidence>
<keyword evidence="5" id="KW-0479">Metal-binding</keyword>
<evidence type="ECO:0000256" key="4">
    <source>
        <dbReference type="ARBA" id="ARBA00022670"/>
    </source>
</evidence>
<protein>
    <submittedName>
        <fullName evidence="13">Uncharacterized protein</fullName>
    </submittedName>
</protein>
<evidence type="ECO:0000256" key="7">
    <source>
        <dbReference type="ARBA" id="ARBA00022833"/>
    </source>
</evidence>
<feature type="chain" id="PRO_5040417817" evidence="10">
    <location>
        <begin position="19"/>
        <end position="758"/>
    </location>
</feature>
<dbReference type="SUPFAM" id="SSF55486">
    <property type="entry name" value="Metalloproteases ('zincins'), catalytic domain"/>
    <property type="match status" value="1"/>
</dbReference>
<evidence type="ECO:0000256" key="6">
    <source>
        <dbReference type="ARBA" id="ARBA00022801"/>
    </source>
</evidence>
<dbReference type="GO" id="GO:0004222">
    <property type="term" value="F:metalloendopeptidase activity"/>
    <property type="evidence" value="ECO:0007669"/>
    <property type="project" value="InterPro"/>
</dbReference>
<comment type="subcellular location">
    <subcellularLocation>
        <location evidence="2">Cell membrane</location>
        <topology evidence="2">Single-pass type II membrane protein</topology>
    </subcellularLocation>
</comment>
<keyword evidence="10" id="KW-0732">Signal</keyword>
<accession>A0A9P0F2Z2</accession>
<evidence type="ECO:0000256" key="1">
    <source>
        <dbReference type="ARBA" id="ARBA00001947"/>
    </source>
</evidence>
<dbReference type="PRINTS" id="PR00786">
    <property type="entry name" value="NEPRILYSIN"/>
</dbReference>
<dbReference type="GO" id="GO:0005886">
    <property type="term" value="C:plasma membrane"/>
    <property type="evidence" value="ECO:0007669"/>
    <property type="project" value="UniProtKB-SubCell"/>
</dbReference>
<name>A0A9P0F2Z2_BEMTA</name>
<keyword evidence="7" id="KW-0862">Zinc</keyword>
<evidence type="ECO:0000256" key="5">
    <source>
        <dbReference type="ARBA" id="ARBA00022723"/>
    </source>
</evidence>
<dbReference type="GO" id="GO:0046872">
    <property type="term" value="F:metal ion binding"/>
    <property type="evidence" value="ECO:0007669"/>
    <property type="project" value="UniProtKB-KW"/>
</dbReference>
<evidence type="ECO:0000256" key="3">
    <source>
        <dbReference type="ARBA" id="ARBA00007357"/>
    </source>
</evidence>
<dbReference type="Pfam" id="PF01431">
    <property type="entry name" value="Peptidase_M13"/>
    <property type="match status" value="1"/>
</dbReference>
<dbReference type="AlphaFoldDB" id="A0A9P0F2Z2"/>
<dbReference type="GO" id="GO:0016485">
    <property type="term" value="P:protein processing"/>
    <property type="evidence" value="ECO:0007669"/>
    <property type="project" value="TreeGrafter"/>
</dbReference>
<proteinExistence type="inferred from homology"/>
<feature type="signal peptide" evidence="10">
    <location>
        <begin position="1"/>
        <end position="18"/>
    </location>
</feature>
<dbReference type="KEGG" id="btab:109043319"/>
<comment type="similarity">
    <text evidence="3">Belongs to the peptidase M13 family.</text>
</comment>
<feature type="domain" description="Peptidase M13 N-terminal" evidence="12">
    <location>
        <begin position="54"/>
        <end position="490"/>
    </location>
</feature>
<reference evidence="13" key="1">
    <citation type="submission" date="2021-12" db="EMBL/GenBank/DDBJ databases">
        <authorList>
            <person name="King R."/>
        </authorList>
    </citation>
    <scope>NUCLEOTIDE SEQUENCE</scope>
</reference>
<dbReference type="InterPro" id="IPR042089">
    <property type="entry name" value="Peptidase_M13_dom_2"/>
</dbReference>
<dbReference type="Gene3D" id="3.40.390.10">
    <property type="entry name" value="Collagenase (Catalytic Domain)"/>
    <property type="match status" value="1"/>
</dbReference>
<keyword evidence="8" id="KW-0482">Metalloprotease</keyword>
<evidence type="ECO:0000259" key="12">
    <source>
        <dbReference type="Pfam" id="PF05649"/>
    </source>
</evidence>
<dbReference type="InterPro" id="IPR000718">
    <property type="entry name" value="Peptidase_M13"/>
</dbReference>
<evidence type="ECO:0000313" key="13">
    <source>
        <dbReference type="EMBL" id="CAH0386026.1"/>
    </source>
</evidence>
<keyword evidence="4" id="KW-0645">Protease</keyword>
<dbReference type="PANTHER" id="PTHR11733">
    <property type="entry name" value="ZINC METALLOPROTEASE FAMILY M13 NEPRILYSIN-RELATED"/>
    <property type="match status" value="1"/>
</dbReference>
<feature type="domain" description="Peptidase M13 C-terminal" evidence="11">
    <location>
        <begin position="555"/>
        <end position="747"/>
    </location>
</feature>
<feature type="region of interest" description="Disordered" evidence="9">
    <location>
        <begin position="204"/>
        <end position="225"/>
    </location>
</feature>
<evidence type="ECO:0000256" key="10">
    <source>
        <dbReference type="SAM" id="SignalP"/>
    </source>
</evidence>
<keyword evidence="6" id="KW-0378">Hydrolase</keyword>
<dbReference type="CDD" id="cd08662">
    <property type="entry name" value="M13"/>
    <property type="match status" value="1"/>
</dbReference>
<dbReference type="Proteomes" id="UP001152759">
    <property type="component" value="Chromosome 3"/>
</dbReference>
<evidence type="ECO:0000313" key="14">
    <source>
        <dbReference type="Proteomes" id="UP001152759"/>
    </source>
</evidence>
<gene>
    <name evidence="13" type="ORF">BEMITA_LOCUS5192</name>
</gene>
<organism evidence="13 14">
    <name type="scientific">Bemisia tabaci</name>
    <name type="common">Sweetpotato whitefly</name>
    <name type="synonym">Aleurodes tabaci</name>
    <dbReference type="NCBI Taxonomy" id="7038"/>
    <lineage>
        <taxon>Eukaryota</taxon>
        <taxon>Metazoa</taxon>
        <taxon>Ecdysozoa</taxon>
        <taxon>Arthropoda</taxon>
        <taxon>Hexapoda</taxon>
        <taxon>Insecta</taxon>
        <taxon>Pterygota</taxon>
        <taxon>Neoptera</taxon>
        <taxon>Paraneoptera</taxon>
        <taxon>Hemiptera</taxon>
        <taxon>Sternorrhyncha</taxon>
        <taxon>Aleyrodoidea</taxon>
        <taxon>Aleyrodidae</taxon>
        <taxon>Aleyrodinae</taxon>
        <taxon>Bemisia</taxon>
    </lineage>
</organism>
<dbReference type="Pfam" id="PF05649">
    <property type="entry name" value="Peptidase_M13_N"/>
    <property type="match status" value="1"/>
</dbReference>
<keyword evidence="14" id="KW-1185">Reference proteome</keyword>
<dbReference type="InterPro" id="IPR018497">
    <property type="entry name" value="Peptidase_M13_C"/>
</dbReference>
<sequence>MRLLAVFLLLKLSAAADGFSLPSVFKQPEPPCSLRRCIQSAAFILQSMNQSVNPCEDFFSYTCGNYNKENPIPDSQIMNDLNRRKEREYELKAKAMLQEGELDEDPESVKKAKMLFHACTNTAAIEEEGLDPIANALEVAGLDLIPYTPQDFFDWLGANVNVQKRLGKEILLQFTLVADPQNKTLNHLGLGIPGDWTFVTQPHHRHERTSNLGRRSRSVARESRTEAPDVDVKEFLEQETYRDEIDFAKNVLAHFIRSASEKEISKSQMKKMKKAVADAVVVDHAVSRLQTKYDLPDNEPTKHTLKELQTILDTADRTRSKSPINLTRYFTEMFEDVEKVTLHLTDDTPIMVTSLDYLLQVSNLTKTVSPRRLAMMFWWRIVKSLAPLSTRAMRDMAHDFQDALYGFEYDVKSRALLCTQTVLAAFSFPVAHKIMDRSYLERIKPGVTEMFENLRRAFKQNIASYKWLHDADKQAMTEKLDAVKFNVGLPDLTFDREVLDEYYSDIYVCEEHYAQVLVNYSSYIVMTTLASFNQTFDSEEEADTEWGSLNLFTSNAFYFPEKNSMVILMPQLEHPFYDLGLEALNYGALGSLIGHELSHAFDNSGRTYDKIGNKVVKWMNSSVVNYVNKTECFVDQYSAVYIPEVDRHVDGRKTLNENIADNSGLRLALTAYRMWVQDHGKEKLLPGLEGLSHEQLFYLSFAGADCHSISDQGLLNLLQDEHSPTKVRVNITLTNIPDFFTAWKCEGPNTNHRKCRLL</sequence>
<dbReference type="InterPro" id="IPR024079">
    <property type="entry name" value="MetalloPept_cat_dom_sf"/>
</dbReference>
<dbReference type="EMBL" id="OU963864">
    <property type="protein sequence ID" value="CAH0386026.1"/>
    <property type="molecule type" value="Genomic_DNA"/>
</dbReference>
<dbReference type="InterPro" id="IPR008753">
    <property type="entry name" value="Peptidase_M13_N"/>
</dbReference>
<evidence type="ECO:0000259" key="11">
    <source>
        <dbReference type="Pfam" id="PF01431"/>
    </source>
</evidence>
<evidence type="ECO:0000256" key="2">
    <source>
        <dbReference type="ARBA" id="ARBA00004401"/>
    </source>
</evidence>
<comment type="cofactor">
    <cofactor evidence="1">
        <name>Zn(2+)</name>
        <dbReference type="ChEBI" id="CHEBI:29105"/>
    </cofactor>
</comment>
<dbReference type="Gene3D" id="1.10.1380.10">
    <property type="entry name" value="Neutral endopeptidase , domain2"/>
    <property type="match status" value="1"/>
</dbReference>
<dbReference type="PANTHER" id="PTHR11733:SF133">
    <property type="entry name" value="PHOSPHATE-REGULATING NEUTRAL ENDOPEPTIDASE PHEX"/>
    <property type="match status" value="1"/>
</dbReference>